<sequence length="153" mass="16739">MTQIWVDADACPVPVKDMLIRAAERTRVQITFVANQPIRLPAGLPMNAVQVPPGFDVADNYIVQHAKAKDLVITQDIPLAFEVVKLGVVAVSPRGQLHTPESIGQRLAIRDLMSDLRDAGMVRGGPPPFSSSDKQQFAKQLDSWLAHRPKAVV</sequence>
<evidence type="ECO:0000256" key="1">
    <source>
        <dbReference type="ARBA" id="ARBA00008522"/>
    </source>
</evidence>
<dbReference type="PANTHER" id="PTHR35146:SF1">
    <property type="entry name" value="UPF0178 PROTEIN YAII"/>
    <property type="match status" value="1"/>
</dbReference>
<dbReference type="RefSeq" id="WP_340675952.1">
    <property type="nucleotide sequence ID" value="NZ_JBHTIT010000001.1"/>
</dbReference>
<evidence type="ECO:0000256" key="2">
    <source>
        <dbReference type="HAMAP-Rule" id="MF_00489"/>
    </source>
</evidence>
<dbReference type="CDD" id="cd18720">
    <property type="entry name" value="PIN_YqxD-like"/>
    <property type="match status" value="1"/>
</dbReference>
<gene>
    <name evidence="3" type="ORF">ACFQ0F_09375</name>
</gene>
<reference evidence="4" key="1">
    <citation type="journal article" date="2019" name="Int. J. Syst. Evol. Microbiol.">
        <title>The Global Catalogue of Microorganisms (GCM) 10K type strain sequencing project: providing services to taxonomists for standard genome sequencing and annotation.</title>
        <authorList>
            <consortium name="The Broad Institute Genomics Platform"/>
            <consortium name="The Broad Institute Genome Sequencing Center for Infectious Disease"/>
            <person name="Wu L."/>
            <person name="Ma J."/>
        </authorList>
    </citation>
    <scope>NUCLEOTIDE SEQUENCE [LARGE SCALE GENOMIC DNA]</scope>
    <source>
        <strain evidence="4">CCUG 63419</strain>
    </source>
</reference>
<accession>A0ABW3HIL3</accession>
<evidence type="ECO:0000313" key="4">
    <source>
        <dbReference type="Proteomes" id="UP001597044"/>
    </source>
</evidence>
<name>A0ABW3HIL3_9GAMM</name>
<organism evidence="3 4">
    <name type="scientific">Paraperlucidibaca wandonensis</name>
    <dbReference type="NCBI Taxonomy" id="1268273"/>
    <lineage>
        <taxon>Bacteria</taxon>
        <taxon>Pseudomonadati</taxon>
        <taxon>Pseudomonadota</taxon>
        <taxon>Gammaproteobacteria</taxon>
        <taxon>Moraxellales</taxon>
        <taxon>Moraxellaceae</taxon>
        <taxon>Paraperlucidibaca</taxon>
    </lineage>
</organism>
<dbReference type="EMBL" id="JBHTIT010000001">
    <property type="protein sequence ID" value="MFD0950593.1"/>
    <property type="molecule type" value="Genomic_DNA"/>
</dbReference>
<protein>
    <recommendedName>
        <fullName evidence="2">UPF0178 protein ACFQ0F_09375</fullName>
    </recommendedName>
</protein>
<dbReference type="NCBIfam" id="NF001095">
    <property type="entry name" value="PRK00124.1"/>
    <property type="match status" value="1"/>
</dbReference>
<comment type="similarity">
    <text evidence="1 2">Belongs to the UPF0178 family.</text>
</comment>
<dbReference type="InterPro" id="IPR003791">
    <property type="entry name" value="UPF0178"/>
</dbReference>
<dbReference type="HAMAP" id="MF_00489">
    <property type="entry name" value="UPF0178"/>
    <property type="match status" value="1"/>
</dbReference>
<proteinExistence type="inferred from homology"/>
<keyword evidence="4" id="KW-1185">Reference proteome</keyword>
<dbReference type="Proteomes" id="UP001597044">
    <property type="component" value="Unassembled WGS sequence"/>
</dbReference>
<evidence type="ECO:0000313" key="3">
    <source>
        <dbReference type="EMBL" id="MFD0950593.1"/>
    </source>
</evidence>
<dbReference type="PANTHER" id="PTHR35146">
    <property type="entry name" value="UPF0178 PROTEIN YAII"/>
    <property type="match status" value="1"/>
</dbReference>
<dbReference type="Pfam" id="PF02639">
    <property type="entry name" value="DUF188"/>
    <property type="match status" value="1"/>
</dbReference>
<comment type="caution">
    <text evidence="3">The sequence shown here is derived from an EMBL/GenBank/DDBJ whole genome shotgun (WGS) entry which is preliminary data.</text>
</comment>